<dbReference type="PANTHER" id="PTHR13878:SF91">
    <property type="entry name" value="FAD BINDING DOMAIN PROTEIN (AFU_ORTHOLOGUE AFUA_6G12070)-RELATED"/>
    <property type="match status" value="1"/>
</dbReference>
<evidence type="ECO:0000313" key="5">
    <source>
        <dbReference type="EMBL" id="KAI1879972.1"/>
    </source>
</evidence>
<evidence type="ECO:0000256" key="3">
    <source>
        <dbReference type="SAM" id="SignalP"/>
    </source>
</evidence>
<feature type="domain" description="FAD-binding PCMH-type" evidence="4">
    <location>
        <begin position="123"/>
        <end position="305"/>
    </location>
</feature>
<evidence type="ECO:0000256" key="2">
    <source>
        <dbReference type="ARBA" id="ARBA00023002"/>
    </source>
</evidence>
<dbReference type="InterPro" id="IPR016169">
    <property type="entry name" value="FAD-bd_PCMH_sub2"/>
</dbReference>
<dbReference type="InterPro" id="IPR006094">
    <property type="entry name" value="Oxid_FAD_bind_N"/>
</dbReference>
<feature type="signal peptide" evidence="3">
    <location>
        <begin position="1"/>
        <end position="27"/>
    </location>
</feature>
<protein>
    <recommendedName>
        <fullName evidence="4">FAD-binding PCMH-type domain-containing protein</fullName>
    </recommendedName>
</protein>
<proteinExistence type="inferred from homology"/>
<accession>A0A9P9WVB0</accession>
<comment type="caution">
    <text evidence="5">The sequence shown here is derived from an EMBL/GenBank/DDBJ whole genome shotgun (WGS) entry which is preliminary data.</text>
</comment>
<dbReference type="InterPro" id="IPR050432">
    <property type="entry name" value="FAD-linked_Oxidoreductases_BP"/>
</dbReference>
<comment type="similarity">
    <text evidence="1">Belongs to the oxygen-dependent FAD-linked oxidoreductase family.</text>
</comment>
<organism evidence="5 6">
    <name type="scientific">Neoarthrinium moseri</name>
    <dbReference type="NCBI Taxonomy" id="1658444"/>
    <lineage>
        <taxon>Eukaryota</taxon>
        <taxon>Fungi</taxon>
        <taxon>Dikarya</taxon>
        <taxon>Ascomycota</taxon>
        <taxon>Pezizomycotina</taxon>
        <taxon>Sordariomycetes</taxon>
        <taxon>Xylariomycetidae</taxon>
        <taxon>Amphisphaeriales</taxon>
        <taxon>Apiosporaceae</taxon>
        <taxon>Neoarthrinium</taxon>
    </lineage>
</organism>
<dbReference type="Pfam" id="PF01565">
    <property type="entry name" value="FAD_binding_4"/>
    <property type="match status" value="1"/>
</dbReference>
<dbReference type="InterPro" id="IPR016166">
    <property type="entry name" value="FAD-bd_PCMH"/>
</dbReference>
<sequence>MSAKSRLLVTLLLPLSSSLCHVPSTGAGNNSSQPCKATPGSASWPPEADWARFNQSLGGVLLRPSPPGAVCHPGQPTYNADQCATVATAWTTYDFHSNDPISNMWNQYSNDSCLPNVTYPCSPAGYPAYAVNATTPEHIKLSFQYARKKNVRVVVKSTGHDYQGRSIAPGALTIWIHHMQGLQTHTSFQPKGCNFSIEGNAVTAAGATQMGTLYEELDKINQTVVGGGGKTVAVGGFITGGGHSILAPRYGLAADQVLEIELVTPTGEFVIANECQNQDLFWAMRGGGGSTFGVATSITMSTHPSPKIVSLDIVFASYEIGAAWFWDMIGYMLSQYAYLDSKGISGYSFIYPNVSNSLDGGKTHVSAFVGSFILQDTQNTGDVQAIWKPMVDHIEAEWPQTVHGNTSVAYASFLDWYGPGGHFDQGTAGADIYVASHLLNSGALTDPSATLQAWKTFSSVGGSGNAYLVAGHGVNNAKPRGGGNAVGPAWRKALVHATNGIAFRPLDPAARAKALVDVNASVEPLRKLAPDMGAYVNENNPAEPDWRHSFWGDNYDRLRKIKRAVDPLDTLWCHPCVGNERWKEVGYELCRVKGYEL</sequence>
<dbReference type="AlphaFoldDB" id="A0A9P9WVB0"/>
<reference evidence="5" key="1">
    <citation type="submission" date="2021-03" db="EMBL/GenBank/DDBJ databases">
        <title>Revisited historic fungal species revealed as producer of novel bioactive compounds through whole genome sequencing and comparative genomics.</title>
        <authorList>
            <person name="Vignolle G.A."/>
            <person name="Hochenegger N."/>
            <person name="Mach R.L."/>
            <person name="Mach-Aigner A.R."/>
            <person name="Javad Rahimi M."/>
            <person name="Salim K.A."/>
            <person name="Chan C.M."/>
            <person name="Lim L.B.L."/>
            <person name="Cai F."/>
            <person name="Druzhinina I.S."/>
            <person name="U'Ren J.M."/>
            <person name="Derntl C."/>
        </authorList>
    </citation>
    <scope>NUCLEOTIDE SEQUENCE</scope>
    <source>
        <strain evidence="5">TUCIM 5799</strain>
    </source>
</reference>
<keyword evidence="2" id="KW-0560">Oxidoreductase</keyword>
<evidence type="ECO:0000256" key="1">
    <source>
        <dbReference type="ARBA" id="ARBA00005466"/>
    </source>
</evidence>
<dbReference type="Gene3D" id="3.30.465.10">
    <property type="match status" value="2"/>
</dbReference>
<gene>
    <name evidence="5" type="ORF">JX265_001593</name>
</gene>
<dbReference type="EMBL" id="JAFIMR010000003">
    <property type="protein sequence ID" value="KAI1879972.1"/>
    <property type="molecule type" value="Genomic_DNA"/>
</dbReference>
<dbReference type="Pfam" id="PF08031">
    <property type="entry name" value="BBE"/>
    <property type="match status" value="1"/>
</dbReference>
<dbReference type="PANTHER" id="PTHR13878">
    <property type="entry name" value="GULONOLACTONE OXIDASE"/>
    <property type="match status" value="1"/>
</dbReference>
<name>A0A9P9WVB0_9PEZI</name>
<dbReference type="SUPFAM" id="SSF56176">
    <property type="entry name" value="FAD-binding/transporter-associated domain-like"/>
    <property type="match status" value="1"/>
</dbReference>
<dbReference type="InterPro" id="IPR012951">
    <property type="entry name" value="BBE"/>
</dbReference>
<feature type="chain" id="PRO_5040422267" description="FAD-binding PCMH-type domain-containing protein" evidence="3">
    <location>
        <begin position="28"/>
        <end position="597"/>
    </location>
</feature>
<dbReference type="Proteomes" id="UP000829685">
    <property type="component" value="Unassembled WGS sequence"/>
</dbReference>
<evidence type="ECO:0000313" key="6">
    <source>
        <dbReference type="Proteomes" id="UP000829685"/>
    </source>
</evidence>
<dbReference type="GO" id="GO:0071949">
    <property type="term" value="F:FAD binding"/>
    <property type="evidence" value="ECO:0007669"/>
    <property type="project" value="InterPro"/>
</dbReference>
<dbReference type="GO" id="GO:0016491">
    <property type="term" value="F:oxidoreductase activity"/>
    <property type="evidence" value="ECO:0007669"/>
    <property type="project" value="UniProtKB-KW"/>
</dbReference>
<evidence type="ECO:0000259" key="4">
    <source>
        <dbReference type="PROSITE" id="PS51387"/>
    </source>
</evidence>
<dbReference type="PROSITE" id="PS51387">
    <property type="entry name" value="FAD_PCMH"/>
    <property type="match status" value="1"/>
</dbReference>
<dbReference type="InterPro" id="IPR036318">
    <property type="entry name" value="FAD-bd_PCMH-like_sf"/>
</dbReference>
<keyword evidence="6" id="KW-1185">Reference proteome</keyword>
<keyword evidence="3" id="KW-0732">Signal</keyword>